<comment type="similarity">
    <text evidence="3">Belongs to the UPRTase family.</text>
</comment>
<dbReference type="GO" id="GO:0004845">
    <property type="term" value="F:uracil phosphoribosyltransferase activity"/>
    <property type="evidence" value="ECO:0007669"/>
    <property type="project" value="UniProtKB-EC"/>
</dbReference>
<evidence type="ECO:0000256" key="3">
    <source>
        <dbReference type="ARBA" id="ARBA00009516"/>
    </source>
</evidence>
<evidence type="ECO:0000256" key="9">
    <source>
        <dbReference type="ARBA" id="ARBA00023134"/>
    </source>
</evidence>
<feature type="domain" description="Phosphoribosyltransferase" evidence="10">
    <location>
        <begin position="29"/>
        <end position="235"/>
    </location>
</feature>
<accession>A0A8S5S3D6</accession>
<reference evidence="11" key="1">
    <citation type="journal article" date="2021" name="Proc. Natl. Acad. Sci. U.S.A.">
        <title>A Catalog of Tens of Thousands of Viruses from Human Metagenomes Reveals Hidden Associations with Chronic Diseases.</title>
        <authorList>
            <person name="Tisza M.J."/>
            <person name="Buck C.B."/>
        </authorList>
    </citation>
    <scope>NUCLEOTIDE SEQUENCE</scope>
    <source>
        <strain evidence="11">CtBLh2</strain>
    </source>
</reference>
<dbReference type="InterPro" id="IPR029057">
    <property type="entry name" value="PRTase-like"/>
</dbReference>
<evidence type="ECO:0000256" key="1">
    <source>
        <dbReference type="ARBA" id="ARBA00001946"/>
    </source>
</evidence>
<evidence type="ECO:0000256" key="8">
    <source>
        <dbReference type="ARBA" id="ARBA00022741"/>
    </source>
</evidence>
<dbReference type="PANTHER" id="PTHR11608:SF0">
    <property type="entry name" value="BIFUNCTIONAL PROTEIN PYRR"/>
    <property type="match status" value="1"/>
</dbReference>
<dbReference type="InterPro" id="IPR000836">
    <property type="entry name" value="PRTase_dom"/>
</dbReference>
<proteinExistence type="inferred from homology"/>
<dbReference type="Pfam" id="PF14681">
    <property type="entry name" value="UPRTase"/>
    <property type="match status" value="1"/>
</dbReference>
<name>A0A8S5S3D6_9CAUD</name>
<dbReference type="FunFam" id="3.40.50.2020:FF:000023">
    <property type="entry name" value="Probable uracil phosphoribosyltransferase"/>
    <property type="match status" value="1"/>
</dbReference>
<dbReference type="Gene3D" id="3.40.50.2020">
    <property type="match status" value="1"/>
</dbReference>
<evidence type="ECO:0000256" key="4">
    <source>
        <dbReference type="ARBA" id="ARBA00011894"/>
    </source>
</evidence>
<evidence type="ECO:0000256" key="2">
    <source>
        <dbReference type="ARBA" id="ARBA00005180"/>
    </source>
</evidence>
<evidence type="ECO:0000259" key="10">
    <source>
        <dbReference type="Pfam" id="PF14681"/>
    </source>
</evidence>
<evidence type="ECO:0000313" key="11">
    <source>
        <dbReference type="EMBL" id="DAF45202.1"/>
    </source>
</evidence>
<dbReference type="EMBL" id="BK032514">
    <property type="protein sequence ID" value="DAF45202.1"/>
    <property type="molecule type" value="Genomic_DNA"/>
</dbReference>
<comment type="pathway">
    <text evidence="2">Pyrimidine metabolism; UMP biosynthesis via salvage pathway; UMP from uracil: step 1/1.</text>
</comment>
<protein>
    <recommendedName>
        <fullName evidence="4">uracil phosphoribosyltransferase</fullName>
        <ecNumber evidence="4">2.4.2.9</ecNumber>
    </recommendedName>
</protein>
<dbReference type="EC" id="2.4.2.9" evidence="4"/>
<evidence type="ECO:0000256" key="5">
    <source>
        <dbReference type="ARBA" id="ARBA00022533"/>
    </source>
</evidence>
<comment type="cofactor">
    <cofactor evidence="1">
        <name>Mg(2+)</name>
        <dbReference type="ChEBI" id="CHEBI:18420"/>
    </cofactor>
</comment>
<sequence>MRAVTRSTIFSIDQPIYEPNMTLHILSQQNTVLNKFIAQIRDKRIQQDSMRFRRNMERIGEIMAYEISREFAYKAETVETPLGEAVVETPDEPIVLATILRAGLPYHQGFLNYFDDAQNAFVSAYRKSRKDGSFTVKVEYISCGSLEGKTLLLVDPMLATGSSLVLTYEALCQHGGMPARVHVASVIASEQGVDYAMKHMPRETTTIWAAAVDEELTSRSYIVPGIGDAGDLAYGEKL</sequence>
<dbReference type="NCBIfam" id="NF001097">
    <property type="entry name" value="PRK00129.1"/>
    <property type="match status" value="1"/>
</dbReference>
<keyword evidence="9" id="KW-0342">GTP-binding</keyword>
<organism evidence="11">
    <name type="scientific">Siphoviridae sp. ctBLh2</name>
    <dbReference type="NCBI Taxonomy" id="2827803"/>
    <lineage>
        <taxon>Viruses</taxon>
        <taxon>Duplodnaviria</taxon>
        <taxon>Heunggongvirae</taxon>
        <taxon>Uroviricota</taxon>
        <taxon>Caudoviricetes</taxon>
    </lineage>
</organism>
<dbReference type="InterPro" id="IPR050137">
    <property type="entry name" value="PyrR_bifunctional"/>
</dbReference>
<dbReference type="CDD" id="cd06223">
    <property type="entry name" value="PRTases_typeI"/>
    <property type="match status" value="1"/>
</dbReference>
<evidence type="ECO:0000256" key="7">
    <source>
        <dbReference type="ARBA" id="ARBA00022679"/>
    </source>
</evidence>
<dbReference type="SUPFAM" id="SSF53271">
    <property type="entry name" value="PRTase-like"/>
    <property type="match status" value="1"/>
</dbReference>
<evidence type="ECO:0000256" key="6">
    <source>
        <dbReference type="ARBA" id="ARBA00022676"/>
    </source>
</evidence>
<keyword evidence="5" id="KW-0021">Allosteric enzyme</keyword>
<dbReference type="GO" id="GO:0005525">
    <property type="term" value="F:GTP binding"/>
    <property type="evidence" value="ECO:0007669"/>
    <property type="project" value="UniProtKB-KW"/>
</dbReference>
<dbReference type="PANTHER" id="PTHR11608">
    <property type="entry name" value="BIFUNCTIONAL PROTEIN PYRR"/>
    <property type="match status" value="1"/>
</dbReference>
<keyword evidence="8" id="KW-0547">Nucleotide-binding</keyword>
<keyword evidence="6 11" id="KW-0328">Glycosyltransferase</keyword>
<keyword evidence="7" id="KW-0808">Transferase</keyword>